<proteinExistence type="predicted"/>
<dbReference type="EMBL" id="NHNI01000001">
    <property type="protein sequence ID" value="OZY87001.1"/>
    <property type="molecule type" value="Genomic_DNA"/>
</dbReference>
<dbReference type="Gene3D" id="1.10.10.1320">
    <property type="entry name" value="Anti-sigma factor, zinc-finger domain"/>
    <property type="match status" value="1"/>
</dbReference>
<evidence type="ECO:0000259" key="1">
    <source>
        <dbReference type="Pfam" id="PF12973"/>
    </source>
</evidence>
<keyword evidence="3" id="KW-1185">Reference proteome</keyword>
<dbReference type="InterPro" id="IPR011051">
    <property type="entry name" value="RmlC_Cupin_sf"/>
</dbReference>
<reference evidence="3" key="1">
    <citation type="submission" date="2017-05" db="EMBL/GenBank/DDBJ databases">
        <authorList>
            <person name="Barney B.M."/>
        </authorList>
    </citation>
    <scope>NUCLEOTIDE SEQUENCE [LARGE SCALE GENOMIC DNA]</scope>
    <source>
        <strain evidence="3">PSBB022</strain>
    </source>
</reference>
<protein>
    <submittedName>
        <fullName evidence="2">Transcriptional regulator</fullName>
    </submittedName>
</protein>
<dbReference type="CDD" id="cd20301">
    <property type="entry name" value="cupin_ChrR"/>
    <property type="match status" value="1"/>
</dbReference>
<sequence length="223" mass="24724">MSAYHPDDMTLMNYAAGSLSIPQALAVSVHLCFCHECRDLVKNFNHLGGALLETIKPASTDDDAFDSLMASLEPHDQSDAPKVKVDMGNTDKITQHFSNPLLRYLPTSLAELPWQRQTKEISKFDLTALLNVKGFQVALQKINAGAKVPTHTHKGFEYTVILSGGFSDELGVYHEGDFIARDTSHKHSPTALQNEDCICLTVLNAPLKFTGWHRVLNPFMAWS</sequence>
<feature type="domain" description="ChrR-like cupin" evidence="1">
    <location>
        <begin position="109"/>
        <end position="204"/>
    </location>
</feature>
<comment type="caution">
    <text evidence="2">The sequence shown here is derived from an EMBL/GenBank/DDBJ whole genome shotgun (WGS) entry which is preliminary data.</text>
</comment>
<evidence type="ECO:0000313" key="2">
    <source>
        <dbReference type="EMBL" id="OZY87001.1"/>
    </source>
</evidence>
<dbReference type="InterPro" id="IPR012807">
    <property type="entry name" value="Anti-sigma_ChrR"/>
</dbReference>
<evidence type="ECO:0000313" key="3">
    <source>
        <dbReference type="Proteomes" id="UP000216101"/>
    </source>
</evidence>
<dbReference type="NCBIfam" id="TIGR02451">
    <property type="entry name" value="anti_sig_ChrR"/>
    <property type="match status" value="1"/>
</dbReference>
<dbReference type="AlphaFoldDB" id="A0A266QCD4"/>
<dbReference type="RefSeq" id="WP_094984516.1">
    <property type="nucleotide sequence ID" value="NZ_NHNI01000001.1"/>
</dbReference>
<gene>
    <name evidence="2" type="ORF">CBP51_08425</name>
</gene>
<dbReference type="InterPro" id="IPR025979">
    <property type="entry name" value="ChrR-like_cupin_dom"/>
</dbReference>
<dbReference type="Gene3D" id="2.60.120.10">
    <property type="entry name" value="Jelly Rolls"/>
    <property type="match status" value="1"/>
</dbReference>
<dbReference type="Pfam" id="PF12973">
    <property type="entry name" value="Cupin_7"/>
    <property type="match status" value="1"/>
</dbReference>
<dbReference type="Proteomes" id="UP000216101">
    <property type="component" value="Unassembled WGS sequence"/>
</dbReference>
<dbReference type="InterPro" id="IPR041916">
    <property type="entry name" value="Anti_sigma_zinc_sf"/>
</dbReference>
<accession>A0A266QCD4</accession>
<name>A0A266QCD4_9GAMM</name>
<organism evidence="2 3">
    <name type="scientific">Cellvibrio mixtus</name>
    <dbReference type="NCBI Taxonomy" id="39650"/>
    <lineage>
        <taxon>Bacteria</taxon>
        <taxon>Pseudomonadati</taxon>
        <taxon>Pseudomonadota</taxon>
        <taxon>Gammaproteobacteria</taxon>
        <taxon>Cellvibrionales</taxon>
        <taxon>Cellvibrionaceae</taxon>
        <taxon>Cellvibrio</taxon>
    </lineage>
</organism>
<dbReference type="SUPFAM" id="SSF51182">
    <property type="entry name" value="RmlC-like cupins"/>
    <property type="match status" value="1"/>
</dbReference>
<dbReference type="InterPro" id="IPR014710">
    <property type="entry name" value="RmlC-like_jellyroll"/>
</dbReference>